<reference evidence="1 2" key="1">
    <citation type="submission" date="2021-01" db="EMBL/GenBank/DDBJ databases">
        <title>Whole genome shotgun sequence of Catellatospora chokoriensis NBRC 107358.</title>
        <authorList>
            <person name="Komaki H."/>
            <person name="Tamura T."/>
        </authorList>
    </citation>
    <scope>NUCLEOTIDE SEQUENCE [LARGE SCALE GENOMIC DNA]</scope>
    <source>
        <strain evidence="1 2">NBRC 107358</strain>
    </source>
</reference>
<dbReference type="RefSeq" id="WP_191839017.1">
    <property type="nucleotide sequence ID" value="NZ_BAAALB010000008.1"/>
</dbReference>
<proteinExistence type="predicted"/>
<evidence type="ECO:0000313" key="2">
    <source>
        <dbReference type="Proteomes" id="UP000619293"/>
    </source>
</evidence>
<organism evidence="1 2">
    <name type="scientific">Catellatospora chokoriensis</name>
    <dbReference type="NCBI Taxonomy" id="310353"/>
    <lineage>
        <taxon>Bacteria</taxon>
        <taxon>Bacillati</taxon>
        <taxon>Actinomycetota</taxon>
        <taxon>Actinomycetes</taxon>
        <taxon>Micromonosporales</taxon>
        <taxon>Micromonosporaceae</taxon>
        <taxon>Catellatospora</taxon>
    </lineage>
</organism>
<sequence>MSSPAFWFAADGSAVRLGDTVAMDPIALNLDRDAVGSIVGVTVLGWPIVEVTTGRHAGTRLGIQPAQILLRVRRAQG</sequence>
<evidence type="ECO:0000313" key="1">
    <source>
        <dbReference type="EMBL" id="GIF89876.1"/>
    </source>
</evidence>
<name>A0A8J3NRU7_9ACTN</name>
<comment type="caution">
    <text evidence="1">The sequence shown here is derived from an EMBL/GenBank/DDBJ whole genome shotgun (WGS) entry which is preliminary data.</text>
</comment>
<keyword evidence="2" id="KW-1185">Reference proteome</keyword>
<dbReference type="EMBL" id="BONG01000018">
    <property type="protein sequence ID" value="GIF89876.1"/>
    <property type="molecule type" value="Genomic_DNA"/>
</dbReference>
<dbReference type="AlphaFoldDB" id="A0A8J3NRU7"/>
<dbReference type="Proteomes" id="UP000619293">
    <property type="component" value="Unassembled WGS sequence"/>
</dbReference>
<protein>
    <submittedName>
        <fullName evidence="1">Uncharacterized protein</fullName>
    </submittedName>
</protein>
<accession>A0A8J3NRU7</accession>
<gene>
    <name evidence="1" type="ORF">Cch02nite_33200</name>
</gene>